<proteinExistence type="predicted"/>
<dbReference type="GeneID" id="54470814"/>
<gene>
    <name evidence="1" type="ORF">BDY17DRAFT_17145</name>
</gene>
<organism evidence="1 2">
    <name type="scientific">Neohortaea acidophila</name>
    <dbReference type="NCBI Taxonomy" id="245834"/>
    <lineage>
        <taxon>Eukaryota</taxon>
        <taxon>Fungi</taxon>
        <taxon>Dikarya</taxon>
        <taxon>Ascomycota</taxon>
        <taxon>Pezizomycotina</taxon>
        <taxon>Dothideomycetes</taxon>
        <taxon>Dothideomycetidae</taxon>
        <taxon>Mycosphaerellales</taxon>
        <taxon>Teratosphaeriaceae</taxon>
        <taxon>Neohortaea</taxon>
    </lineage>
</organism>
<accession>A0A6A6Q606</accession>
<dbReference type="RefSeq" id="XP_033594291.1">
    <property type="nucleotide sequence ID" value="XM_033729812.1"/>
</dbReference>
<dbReference type="Proteomes" id="UP000799767">
    <property type="component" value="Unassembled WGS sequence"/>
</dbReference>
<name>A0A6A6Q606_9PEZI</name>
<sequence>MTENLPDKGGPLDGRTGTYRYEEFHGRDIDIVYTNYFSGCSVAINPVNPGGRLAETRTYPSTDTACEAIAACAAEAANGPDKKSFTLSQVIATGIWSCVLYVMENTDPTYFNQADDTVSYVYGYSASYPGLAPGECPNYASYSFLSEIYSSSTTDC</sequence>
<dbReference type="AlphaFoldDB" id="A0A6A6Q606"/>
<protein>
    <submittedName>
        <fullName evidence="1">Uncharacterized protein</fullName>
    </submittedName>
</protein>
<evidence type="ECO:0000313" key="2">
    <source>
        <dbReference type="Proteomes" id="UP000799767"/>
    </source>
</evidence>
<dbReference type="EMBL" id="MU001631">
    <property type="protein sequence ID" value="KAF2487722.1"/>
    <property type="molecule type" value="Genomic_DNA"/>
</dbReference>
<evidence type="ECO:0000313" key="1">
    <source>
        <dbReference type="EMBL" id="KAF2487722.1"/>
    </source>
</evidence>
<reference evidence="1" key="1">
    <citation type="journal article" date="2020" name="Stud. Mycol.">
        <title>101 Dothideomycetes genomes: a test case for predicting lifestyles and emergence of pathogens.</title>
        <authorList>
            <person name="Haridas S."/>
            <person name="Albert R."/>
            <person name="Binder M."/>
            <person name="Bloem J."/>
            <person name="Labutti K."/>
            <person name="Salamov A."/>
            <person name="Andreopoulos B."/>
            <person name="Baker S."/>
            <person name="Barry K."/>
            <person name="Bills G."/>
            <person name="Bluhm B."/>
            <person name="Cannon C."/>
            <person name="Castanera R."/>
            <person name="Culley D."/>
            <person name="Daum C."/>
            <person name="Ezra D."/>
            <person name="Gonzalez J."/>
            <person name="Henrissat B."/>
            <person name="Kuo A."/>
            <person name="Liang C."/>
            <person name="Lipzen A."/>
            <person name="Lutzoni F."/>
            <person name="Magnuson J."/>
            <person name="Mondo S."/>
            <person name="Nolan M."/>
            <person name="Ohm R."/>
            <person name="Pangilinan J."/>
            <person name="Park H.-J."/>
            <person name="Ramirez L."/>
            <person name="Alfaro M."/>
            <person name="Sun H."/>
            <person name="Tritt A."/>
            <person name="Yoshinaga Y."/>
            <person name="Zwiers L.-H."/>
            <person name="Turgeon B."/>
            <person name="Goodwin S."/>
            <person name="Spatafora J."/>
            <person name="Crous P."/>
            <person name="Grigoriev I."/>
        </authorList>
    </citation>
    <scope>NUCLEOTIDE SEQUENCE</scope>
    <source>
        <strain evidence="1">CBS 113389</strain>
    </source>
</reference>
<keyword evidence="2" id="KW-1185">Reference proteome</keyword>